<dbReference type="EMBL" id="HQ633071">
    <property type="protein sequence ID" value="AGH31674.1"/>
    <property type="molecule type" value="Genomic_DNA"/>
</dbReference>
<protein>
    <submittedName>
        <fullName evidence="1">PurM</fullName>
    </submittedName>
</protein>
<dbReference type="Proteomes" id="UP000201252">
    <property type="component" value="Segment"/>
</dbReference>
<dbReference type="GeneID" id="15011079"/>
<reference evidence="1 2" key="1">
    <citation type="submission" date="2010-10" db="EMBL/GenBank/DDBJ databases">
        <title>The Genome Sequence of Synechococcus phage S-SKS1.</title>
        <authorList>
            <consortium name="The Broad Institute Genome Sequencing Platform"/>
            <person name="Henn M.R."/>
            <person name="Clokie M."/>
            <person name="Levin J."/>
            <person name="Malboeuf C."/>
            <person name="Casali M."/>
            <person name="Russ C."/>
            <person name="Lennon N."/>
            <person name="Chapman S.B."/>
            <person name="Erlich R."/>
            <person name="Young S.K."/>
            <person name="Yandava C."/>
            <person name="Zeng Q."/>
            <person name="Alvarado L."/>
            <person name="Anderson S."/>
            <person name="Berlin A."/>
            <person name="Chen Z."/>
            <person name="Freedman E."/>
            <person name="Gellesch M."/>
            <person name="Goldberg J."/>
            <person name="Green L."/>
            <person name="Griggs A."/>
            <person name="Gujja S."/>
            <person name="Heilman E.R."/>
            <person name="Heiman D."/>
            <person name="Hollinger A."/>
            <person name="Howarth C."/>
            <person name="Larson L."/>
            <person name="Mehta T."/>
            <person name="Pearson M."/>
            <person name="Roberts A."/>
            <person name="Ryan E."/>
            <person name="Saif S."/>
            <person name="Shea T."/>
            <person name="Shenoy N."/>
            <person name="Sisk P."/>
            <person name="Stolte C."/>
            <person name="Sykes S."/>
            <person name="White J."/>
            <person name="Haas B."/>
            <person name="Nusbaum C."/>
            <person name="Birren B."/>
        </authorList>
    </citation>
    <scope>NUCLEOTIDE SEQUENCE [LARGE SCALE GENOMIC DNA]</scope>
</reference>
<evidence type="ECO:0000313" key="2">
    <source>
        <dbReference type="Proteomes" id="UP000201252"/>
    </source>
</evidence>
<dbReference type="OrthoDB" id="7811at10239"/>
<sequence length="238" mass="27487">MACLIANLPSQEVWVRKEYLTDHQSGHGEFVKGVWVSVKSIPGRAFYFETYLPEYAAMYDKLPISAFVADPETPSLDMNLPNLQFWNCMDYGVVSVDKKFIGSMDFECYTRDFGNVKGTYVCTIDNYHHDPDYVDWATSENPAEHKSHNLIELENGQYALYPNNRLRIFDNSLTPVEPKMPDFKVSTQYYQVENGFERLGMGREDEYFWKTAQERKLCDNCGSNPCNPRCINSKVGEK</sequence>
<gene>
    <name evidence="1" type="ORF">SWZG_00168</name>
</gene>
<evidence type="ECO:0000313" key="1">
    <source>
        <dbReference type="EMBL" id="AGH31674.1"/>
    </source>
</evidence>
<organism evidence="1 2">
    <name type="scientific">Synechococcus phage S-SKS1</name>
    <dbReference type="NCBI Taxonomy" id="754042"/>
    <lineage>
        <taxon>Viruses</taxon>
        <taxon>Duplodnaviria</taxon>
        <taxon>Heunggongvirae</taxon>
        <taxon>Uroviricota</taxon>
        <taxon>Caudoviricetes</taxon>
        <taxon>Llyrvirus</taxon>
        <taxon>Llyrvirus SSKS1</taxon>
    </lineage>
</organism>
<dbReference type="KEGG" id="vg:15011079"/>
<proteinExistence type="predicted"/>
<accession>M4QTG4</accession>
<keyword evidence="2" id="KW-1185">Reference proteome</keyword>
<dbReference type="RefSeq" id="YP_007674526.1">
    <property type="nucleotide sequence ID" value="NC_020851.1"/>
</dbReference>
<name>M4QTG4_9CAUD</name>